<name>Q8EVK6_MALP2</name>
<dbReference type="SMART" id="SM00382">
    <property type="entry name" value="AAA"/>
    <property type="match status" value="1"/>
</dbReference>
<evidence type="ECO:0000256" key="2">
    <source>
        <dbReference type="ARBA" id="ARBA00022448"/>
    </source>
</evidence>
<dbReference type="HOGENOM" id="CLU_620847_0_0_14"/>
<feature type="coiled-coil region" evidence="5">
    <location>
        <begin position="279"/>
        <end position="308"/>
    </location>
</feature>
<dbReference type="Proteomes" id="UP000002522">
    <property type="component" value="Chromosome"/>
</dbReference>
<dbReference type="GO" id="GO:0005524">
    <property type="term" value="F:ATP binding"/>
    <property type="evidence" value="ECO:0007669"/>
    <property type="project" value="UniProtKB-KW"/>
</dbReference>
<protein>
    <submittedName>
        <fullName evidence="7">Glutamine transport ATP-binding protein</fullName>
    </submittedName>
</protein>
<dbReference type="GO" id="GO:0016887">
    <property type="term" value="F:ATP hydrolysis activity"/>
    <property type="evidence" value="ECO:0007669"/>
    <property type="project" value="InterPro"/>
</dbReference>
<dbReference type="PROSITE" id="PS50893">
    <property type="entry name" value="ABC_TRANSPORTER_2"/>
    <property type="match status" value="1"/>
</dbReference>
<dbReference type="Pfam" id="PF00005">
    <property type="entry name" value="ABC_tran"/>
    <property type="match status" value="1"/>
</dbReference>
<keyword evidence="2" id="KW-0813">Transport</keyword>
<evidence type="ECO:0000259" key="6">
    <source>
        <dbReference type="PROSITE" id="PS50893"/>
    </source>
</evidence>
<organism evidence="7 8">
    <name type="scientific">Malacoplasma penetrans (strain HF-2)</name>
    <name type="common">Mycoplasma penetrans</name>
    <dbReference type="NCBI Taxonomy" id="272633"/>
    <lineage>
        <taxon>Bacteria</taxon>
        <taxon>Bacillati</taxon>
        <taxon>Mycoplasmatota</taxon>
        <taxon>Mycoplasmoidales</taxon>
        <taxon>Mycoplasmoidaceae</taxon>
        <taxon>Malacoplasma</taxon>
    </lineage>
</organism>
<comment type="similarity">
    <text evidence="1">Belongs to the ABC transporter superfamily.</text>
</comment>
<reference evidence="7 8" key="1">
    <citation type="journal article" date="2002" name="Nucleic Acids Res.">
        <title>The complete genomic sequence of Mycoplasma penetrans, an intracellular bacterial pathogen in humans.</title>
        <authorList>
            <person name="Sasaki Y."/>
            <person name="Ishikawa J."/>
            <person name="Yamashita A."/>
            <person name="Oshima K."/>
            <person name="Kenri T."/>
            <person name="Furuya K."/>
            <person name="Yoshino C."/>
            <person name="Horino A."/>
            <person name="Shiba T."/>
            <person name="Sasaki T."/>
            <person name="Hattori M."/>
        </authorList>
    </citation>
    <scope>NUCLEOTIDE SEQUENCE [LARGE SCALE GENOMIC DNA]</scope>
    <source>
        <strain evidence="7 8">HF-2</strain>
    </source>
</reference>
<dbReference type="PANTHER" id="PTHR42798:SF2">
    <property type="entry name" value="ABC TRANSPORTER ATP-BINDING PROTEIN MG467-RELATED"/>
    <property type="match status" value="1"/>
</dbReference>
<sequence length="441" mass="51253">MLITIIYSWCYWVYFKKISKKEKNRIAISILKISFYNLLNVKLLIMNMNTKNSFDSINKKFESIYKMAESLVKNKNKNSIAYRAQIANAIEVLYNGLLELNELKPTEKKEIKLVKEIRTTFLSFLHKNITYIEQANWVNRNQTQMDNENLILKINNVSKYYSSKKMAIRVLQNINLEINNGDFVVFLGPSGSGKTTLMNLISGIDRPTTGNLWVNNYRLEEMDEKKLTIFRRNNIGYVFQRYGLLPNLTVLENVLMGSYLGKSSNSFLDNRIYKNTSYSKEELKKLNKDEKEKNNLNRKEELAKIENILKGLELFEFKDKYPYELSGGQKQRTSIARTIAKNPKIIFGDEPTGAVDSEMSGQIVKLFQKINEELKTTIIIITHDETIANYANKVFYILDGKLNRTVVKKKGEPIEMYNNKNNGISELEKSTNFINKTFKQI</sequence>
<dbReference type="EMBL" id="BA000026">
    <property type="protein sequence ID" value="BAC44347.1"/>
    <property type="molecule type" value="Genomic_DNA"/>
</dbReference>
<dbReference type="eggNOG" id="COG1136">
    <property type="taxonomic scope" value="Bacteria"/>
</dbReference>
<evidence type="ECO:0000256" key="4">
    <source>
        <dbReference type="ARBA" id="ARBA00022840"/>
    </source>
</evidence>
<dbReference type="InterPro" id="IPR027417">
    <property type="entry name" value="P-loop_NTPase"/>
</dbReference>
<keyword evidence="5" id="KW-0175">Coiled coil</keyword>
<evidence type="ECO:0000256" key="1">
    <source>
        <dbReference type="ARBA" id="ARBA00005417"/>
    </source>
</evidence>
<keyword evidence="8" id="KW-1185">Reference proteome</keyword>
<dbReference type="STRING" id="272633.gene:10731674"/>
<dbReference type="InterPro" id="IPR003439">
    <property type="entry name" value="ABC_transporter-like_ATP-bd"/>
</dbReference>
<dbReference type="InParanoid" id="Q8EVK6"/>
<evidence type="ECO:0000313" key="8">
    <source>
        <dbReference type="Proteomes" id="UP000002522"/>
    </source>
</evidence>
<dbReference type="SUPFAM" id="SSF52540">
    <property type="entry name" value="P-loop containing nucleoside triphosphate hydrolases"/>
    <property type="match status" value="1"/>
</dbReference>
<evidence type="ECO:0000256" key="3">
    <source>
        <dbReference type="ARBA" id="ARBA00022741"/>
    </source>
</evidence>
<dbReference type="Gene3D" id="3.40.50.300">
    <property type="entry name" value="P-loop containing nucleotide triphosphate hydrolases"/>
    <property type="match status" value="1"/>
</dbReference>
<evidence type="ECO:0000256" key="5">
    <source>
        <dbReference type="SAM" id="Coils"/>
    </source>
</evidence>
<dbReference type="PANTHER" id="PTHR42798">
    <property type="entry name" value="LIPOPROTEIN-RELEASING SYSTEM ATP-BINDING PROTEIN LOLD"/>
    <property type="match status" value="1"/>
</dbReference>
<dbReference type="AlphaFoldDB" id="Q8EVK6"/>
<dbReference type="InterPro" id="IPR003593">
    <property type="entry name" value="AAA+_ATPase"/>
</dbReference>
<dbReference type="InterPro" id="IPR017911">
    <property type="entry name" value="MacB-like_ATP-bd"/>
</dbReference>
<keyword evidence="4 7" id="KW-0067">ATP-binding</keyword>
<dbReference type="FunCoup" id="Q8EVK6">
    <property type="interactions" value="63"/>
</dbReference>
<feature type="domain" description="ABC transporter" evidence="6">
    <location>
        <begin position="152"/>
        <end position="424"/>
    </location>
</feature>
<keyword evidence="3" id="KW-0547">Nucleotide-binding</keyword>
<dbReference type="CDD" id="cd03255">
    <property type="entry name" value="ABC_MJ0796_LolCDE_FtsE"/>
    <property type="match status" value="1"/>
</dbReference>
<proteinExistence type="inferred from homology"/>
<evidence type="ECO:0000313" key="7">
    <source>
        <dbReference type="EMBL" id="BAC44347.1"/>
    </source>
</evidence>
<accession>Q8EVK6</accession>
<dbReference type="KEGG" id="mpe:MYPE5570"/>
<gene>
    <name evidence="7" type="ordered locus">MYPE5570</name>
</gene>